<dbReference type="AlphaFoldDB" id="A0A0F7ZM53"/>
<keyword evidence="2" id="KW-1185">Reference proteome</keyword>
<proteinExistence type="predicted"/>
<sequence length="371" mass="41559">MLSSKSDKTSSPPLPVFFPRSQPPRQAWNWRRPLGRALFATFAYFMCYQIYCAVVVDPLNNWVEDELSTMSEADRKKVQQLPDEDTGRFFLPWPIGVKQVVQPPYAPSDLEYQFYLAIIQSQEAQDNIKNILLTIMVNKFQATPQYVKVLGGPDITVSDCDLEIGIPSNPPDKYYVSGFWLGDEGIYWGDRLIDERSAVLMRVALWPKAVALGAWTFINSLTKQLAQDFVGKLRPKSSAPAPAPDTVPPSGLLAELQRQQTTGTSTDDTGKLLEGSNAPNAAEAKAPVRGFFKQHPRLNAAANEGVQVFAKQWIPGKSFNFRGIVRVKGVVEIQGKSALVVLNVTSIFDPQLNRYTDIRLRVQRIVHYKRA</sequence>
<name>A0A0F7ZM53_9HYPO</name>
<protein>
    <submittedName>
        <fullName evidence="1">Uncharacterized protein</fullName>
    </submittedName>
</protein>
<dbReference type="OrthoDB" id="5316527at2759"/>
<reference evidence="1 2" key="1">
    <citation type="journal article" date="2014" name="Genome Biol. Evol.">
        <title>Comparative genomics and transcriptomics analyses reveal divergent lifestyle features of nematode endoparasitic fungus Hirsutella minnesotensis.</title>
        <authorList>
            <person name="Lai Y."/>
            <person name="Liu K."/>
            <person name="Zhang X."/>
            <person name="Zhang X."/>
            <person name="Li K."/>
            <person name="Wang N."/>
            <person name="Shu C."/>
            <person name="Wu Y."/>
            <person name="Wang C."/>
            <person name="Bushley K.E."/>
            <person name="Xiang M."/>
            <person name="Liu X."/>
        </authorList>
    </citation>
    <scope>NUCLEOTIDE SEQUENCE [LARGE SCALE GENOMIC DNA]</scope>
    <source>
        <strain evidence="1 2">3608</strain>
    </source>
</reference>
<dbReference type="Proteomes" id="UP000054481">
    <property type="component" value="Unassembled WGS sequence"/>
</dbReference>
<evidence type="ECO:0000313" key="2">
    <source>
        <dbReference type="Proteomes" id="UP000054481"/>
    </source>
</evidence>
<accession>A0A0F7ZM53</accession>
<organism evidence="1 2">
    <name type="scientific">Hirsutella minnesotensis 3608</name>
    <dbReference type="NCBI Taxonomy" id="1043627"/>
    <lineage>
        <taxon>Eukaryota</taxon>
        <taxon>Fungi</taxon>
        <taxon>Dikarya</taxon>
        <taxon>Ascomycota</taxon>
        <taxon>Pezizomycotina</taxon>
        <taxon>Sordariomycetes</taxon>
        <taxon>Hypocreomycetidae</taxon>
        <taxon>Hypocreales</taxon>
        <taxon>Ophiocordycipitaceae</taxon>
        <taxon>Hirsutella</taxon>
    </lineage>
</organism>
<evidence type="ECO:0000313" key="1">
    <source>
        <dbReference type="EMBL" id="KJZ76991.1"/>
    </source>
</evidence>
<dbReference type="EMBL" id="KQ030508">
    <property type="protein sequence ID" value="KJZ76991.1"/>
    <property type="molecule type" value="Genomic_DNA"/>
</dbReference>
<gene>
    <name evidence="1" type="ORF">HIM_03312</name>
</gene>